<gene>
    <name evidence="1" type="ORF">CYCCA115_LOCUS12915</name>
</gene>
<dbReference type="Proteomes" id="UP001295423">
    <property type="component" value="Unassembled WGS sequence"/>
</dbReference>
<dbReference type="AlphaFoldDB" id="A0AAD2FT87"/>
<name>A0AAD2FT87_9STRA</name>
<protein>
    <submittedName>
        <fullName evidence="1">Uncharacterized protein</fullName>
    </submittedName>
</protein>
<dbReference type="EMBL" id="CAKOGP040001781">
    <property type="protein sequence ID" value="CAJ1951122.1"/>
    <property type="molecule type" value="Genomic_DNA"/>
</dbReference>
<reference evidence="1" key="1">
    <citation type="submission" date="2023-08" db="EMBL/GenBank/DDBJ databases">
        <authorList>
            <person name="Audoor S."/>
            <person name="Bilcke G."/>
        </authorList>
    </citation>
    <scope>NUCLEOTIDE SEQUENCE</scope>
</reference>
<keyword evidence="2" id="KW-1185">Reference proteome</keyword>
<proteinExistence type="predicted"/>
<sequence>MAPNSRATTLLTHSQFEKNETFPFDHDDSERYLSTKSEDQSKALTIDNGDDVNRVWESMIGGNLSPFSNRGDKPTRIHGMLSGIRILEDPIHNQDWLSDFGGSLHNVPVDQIEAIHDKAPQEFTARVADFNENLMYAMQSERGLEHLGLSSGQLQDLLQAKEYLGSFLTTEHTMTQPPHVDYMWEILNDYSKEDLKVGFFPLTKDGMFLQVWPRDDNAEQVKGQLIFIPFGKLLILPAHTIHGGGFRTTARSKGPCGNLRFHLYISKHGAQLPKHQTNKYTEPNNKGTELSWRYIDAPNMEELQSCFFV</sequence>
<organism evidence="1 2">
    <name type="scientific">Cylindrotheca closterium</name>
    <dbReference type="NCBI Taxonomy" id="2856"/>
    <lineage>
        <taxon>Eukaryota</taxon>
        <taxon>Sar</taxon>
        <taxon>Stramenopiles</taxon>
        <taxon>Ochrophyta</taxon>
        <taxon>Bacillariophyta</taxon>
        <taxon>Bacillariophyceae</taxon>
        <taxon>Bacillariophycidae</taxon>
        <taxon>Bacillariales</taxon>
        <taxon>Bacillariaceae</taxon>
        <taxon>Cylindrotheca</taxon>
    </lineage>
</organism>
<evidence type="ECO:0000313" key="1">
    <source>
        <dbReference type="EMBL" id="CAJ1951122.1"/>
    </source>
</evidence>
<accession>A0AAD2FT87</accession>
<comment type="caution">
    <text evidence="1">The sequence shown here is derived from an EMBL/GenBank/DDBJ whole genome shotgun (WGS) entry which is preliminary data.</text>
</comment>
<evidence type="ECO:0000313" key="2">
    <source>
        <dbReference type="Proteomes" id="UP001295423"/>
    </source>
</evidence>